<feature type="transmembrane region" description="Helical" evidence="2">
    <location>
        <begin position="124"/>
        <end position="147"/>
    </location>
</feature>
<feature type="region of interest" description="Disordered" evidence="1">
    <location>
        <begin position="770"/>
        <end position="800"/>
    </location>
</feature>
<keyword evidence="5" id="KW-1185">Reference proteome</keyword>
<organism evidence="4 5">
    <name type="scientific">Streptomyces noursei</name>
    <name type="common">Streptomyces albulus</name>
    <dbReference type="NCBI Taxonomy" id="1971"/>
    <lineage>
        <taxon>Bacteria</taxon>
        <taxon>Bacillati</taxon>
        <taxon>Actinomycetota</taxon>
        <taxon>Actinomycetes</taxon>
        <taxon>Kitasatosporales</taxon>
        <taxon>Streptomycetaceae</taxon>
        <taxon>Streptomyces</taxon>
    </lineage>
</organism>
<feature type="region of interest" description="Disordered" evidence="1">
    <location>
        <begin position="643"/>
        <end position="697"/>
    </location>
</feature>
<keyword evidence="2" id="KW-0472">Membrane</keyword>
<feature type="compositionally biased region" description="Basic residues" evidence="1">
    <location>
        <begin position="791"/>
        <end position="800"/>
    </location>
</feature>
<feature type="transmembrane region" description="Helical" evidence="2">
    <location>
        <begin position="458"/>
        <end position="481"/>
    </location>
</feature>
<keyword evidence="2" id="KW-0812">Transmembrane</keyword>
<dbReference type="Proteomes" id="UP000236047">
    <property type="component" value="Unassembled WGS sequence"/>
</dbReference>
<keyword evidence="3" id="KW-0732">Signal</keyword>
<keyword evidence="2" id="KW-1133">Transmembrane helix</keyword>
<comment type="caution">
    <text evidence="4">The sequence shown here is derived from an EMBL/GenBank/DDBJ whole genome shotgun (WGS) entry which is preliminary data.</text>
</comment>
<feature type="transmembrane region" description="Helical" evidence="2">
    <location>
        <begin position="426"/>
        <end position="446"/>
    </location>
</feature>
<evidence type="ECO:0000256" key="3">
    <source>
        <dbReference type="SAM" id="SignalP"/>
    </source>
</evidence>
<name>A0A2N8PQY9_STRNR</name>
<evidence type="ECO:0000313" key="4">
    <source>
        <dbReference type="EMBL" id="PNE43433.1"/>
    </source>
</evidence>
<evidence type="ECO:0000256" key="2">
    <source>
        <dbReference type="SAM" id="Phobius"/>
    </source>
</evidence>
<proteinExistence type="predicted"/>
<dbReference type="AlphaFoldDB" id="A0A2N8PQY9"/>
<protein>
    <submittedName>
        <fullName evidence="4">Uncharacterized protein</fullName>
    </submittedName>
</protein>
<accession>A0A2N8PQY9</accession>
<feature type="transmembrane region" description="Helical" evidence="2">
    <location>
        <begin position="153"/>
        <end position="173"/>
    </location>
</feature>
<dbReference type="EMBL" id="LJSN01000001">
    <property type="protein sequence ID" value="PNE43433.1"/>
    <property type="molecule type" value="Genomic_DNA"/>
</dbReference>
<gene>
    <name evidence="4" type="ORF">AOB60_00390</name>
</gene>
<evidence type="ECO:0000313" key="5">
    <source>
        <dbReference type="Proteomes" id="UP000236047"/>
    </source>
</evidence>
<sequence>MRWLGRGAVLVGVTGGLLVAVAGSAVAANDGGPQVLAADDGGLLGPFSNIKTSEGIPSSFYELTGGGDGISDTVMRFMASGMFALARLVAGGSCWLIDWIYRFPIIDRLASTSQHIADAYAKHIVTPLGLAGVFIAWSFAFGLFMVARGRAGRGLGEIVLTLLIAAISATSLVRPDVVLGQSGPLHQAQRAALEAAVITTHATDSSNDSTDPCSVMLGGAKDICERSGIPEKAKKAAAEKDKSRREELCKDMPGAARDVCVSGSRAPVPADVSQPISKTLTDILVVQPYQLLQYGRIIKKDSPLYKDYQTALVIGDGDPATHPCDKLDGKAGDLCRKRNKDISERCDDLPKPSMEDCRNVNGVGDAEGNGKAQKALLEQDGPEGKAAAAYMSSMTWDRVLGALFVLVAALVMAIVVIGMAFAMVAAQFSCVLAACATYVVFVWALLPGPNRMVLWRWVGVFASSTVVLFCVSEFIPLFGIAARTLLGSEDTALIERLVLLDALAVTAVVLHRRMVAKGSSLGHAFASWMRFAKVGGTHMMGDQAAGMGMALTALGSGGRGGGGVAPSASVSLARSGASPAHAALAMRRAKLASGMAALSDTAGLPGNPMSALGEARAEARRAVAPLSVPLRAAQLAWVGPPREPNWRESAAGSGPRGLGGVRDGADARNGARSGQLAFDPRTGEILSEPPNEVRPVGQRLRERISRTRGGRVLLGAARIAWHSTVGLPAGWERLHRRRSDLTKEMYRQLEHYTKVREGWGSLSRNGMRRITRGRSDRVQSWAKSRGASLRNHLRRGRRLP</sequence>
<feature type="transmembrane region" description="Helical" evidence="2">
    <location>
        <begin position="82"/>
        <end position="103"/>
    </location>
</feature>
<reference evidence="5" key="1">
    <citation type="submission" date="2015-09" db="EMBL/GenBank/DDBJ databases">
        <authorList>
            <person name="Graham D.E."/>
            <person name="Mahan K.M."/>
            <person name="Klingeman D.M."/>
            <person name="Fida T."/>
            <person name="Giannone R.J."/>
            <person name="Hettich R.L."/>
            <person name="Parry R.J."/>
            <person name="Spain J.C."/>
        </authorList>
    </citation>
    <scope>NUCLEOTIDE SEQUENCE [LARGE SCALE GENOMIC DNA]</scope>
    <source>
        <strain evidence="5">JCM 4701</strain>
    </source>
</reference>
<feature type="chain" id="PRO_5014990043" evidence="3">
    <location>
        <begin position="28"/>
        <end position="800"/>
    </location>
</feature>
<evidence type="ECO:0000256" key="1">
    <source>
        <dbReference type="SAM" id="MobiDB-lite"/>
    </source>
</evidence>
<feature type="signal peptide" evidence="3">
    <location>
        <begin position="1"/>
        <end position="27"/>
    </location>
</feature>
<feature type="transmembrane region" description="Helical" evidence="2">
    <location>
        <begin position="399"/>
        <end position="420"/>
    </location>
</feature>